<proteinExistence type="predicted"/>
<keyword evidence="2" id="KW-1185">Reference proteome</keyword>
<name>A0ABW1TPT7_9LACO</name>
<evidence type="ECO:0008006" key="3">
    <source>
        <dbReference type="Google" id="ProtNLM"/>
    </source>
</evidence>
<accession>A0ABW1TPT7</accession>
<sequence>MKRQRQIWWCGGLAAGLLVLAWTITTLGTTDPVGAVRRKMVFDGHPIVAMRTQPKAIKAEMPYLIVGRHGISRRKFRHYEIQPGYISGDGSFTVREFAVRRSHGRYRAYHVVPEA</sequence>
<protein>
    <recommendedName>
        <fullName evidence="3">YxeA family protein</fullName>
    </recommendedName>
</protein>
<dbReference type="EMBL" id="JBHSSJ010000007">
    <property type="protein sequence ID" value="MFC6275191.1"/>
    <property type="molecule type" value="Genomic_DNA"/>
</dbReference>
<evidence type="ECO:0000313" key="1">
    <source>
        <dbReference type="EMBL" id="MFC6275191.1"/>
    </source>
</evidence>
<dbReference type="Proteomes" id="UP001596191">
    <property type="component" value="Unassembled WGS sequence"/>
</dbReference>
<organism evidence="1 2">
    <name type="scientific">Levilactobacillus tangyuanensis</name>
    <dbReference type="NCBI Taxonomy" id="2486021"/>
    <lineage>
        <taxon>Bacteria</taxon>
        <taxon>Bacillati</taxon>
        <taxon>Bacillota</taxon>
        <taxon>Bacilli</taxon>
        <taxon>Lactobacillales</taxon>
        <taxon>Lactobacillaceae</taxon>
        <taxon>Levilactobacillus</taxon>
    </lineage>
</organism>
<comment type="caution">
    <text evidence="1">The sequence shown here is derived from an EMBL/GenBank/DDBJ whole genome shotgun (WGS) entry which is preliminary data.</text>
</comment>
<evidence type="ECO:0000313" key="2">
    <source>
        <dbReference type="Proteomes" id="UP001596191"/>
    </source>
</evidence>
<gene>
    <name evidence="1" type="ORF">ACFQET_06635</name>
</gene>
<reference evidence="2" key="1">
    <citation type="journal article" date="2019" name="Int. J. Syst. Evol. Microbiol.">
        <title>The Global Catalogue of Microorganisms (GCM) 10K type strain sequencing project: providing services to taxonomists for standard genome sequencing and annotation.</title>
        <authorList>
            <consortium name="The Broad Institute Genomics Platform"/>
            <consortium name="The Broad Institute Genome Sequencing Center for Infectious Disease"/>
            <person name="Wu L."/>
            <person name="Ma J."/>
        </authorList>
    </citation>
    <scope>NUCLEOTIDE SEQUENCE [LARGE SCALE GENOMIC DNA]</scope>
    <source>
        <strain evidence="2">CCM 8907</strain>
    </source>
</reference>
<dbReference type="RefSeq" id="WP_125641475.1">
    <property type="nucleotide sequence ID" value="NZ_JBHSSJ010000007.1"/>
</dbReference>